<dbReference type="VEuPathDB" id="FungiDB:C2_05140W_A"/>
<dbReference type="InterPro" id="IPR016024">
    <property type="entry name" value="ARM-type_fold"/>
</dbReference>
<gene>
    <name evidence="8 9" type="primary">CDC15</name>
    <name evidence="9" type="ordered locus">CAALFM_C205140WA</name>
    <name evidence="8" type="ordered locus">orf19.11029</name>
</gene>
<evidence type="ECO:0000313" key="10">
    <source>
        <dbReference type="Proteomes" id="UP000000559"/>
    </source>
</evidence>
<evidence type="ECO:0000256" key="6">
    <source>
        <dbReference type="SAM" id="MobiDB-lite"/>
    </source>
</evidence>
<dbReference type="InterPro" id="IPR017441">
    <property type="entry name" value="Protein_kinase_ATP_BS"/>
</dbReference>
<dbReference type="GO" id="GO:0072686">
    <property type="term" value="C:mitotic spindle"/>
    <property type="evidence" value="ECO:0000314"/>
    <property type="project" value="CGD"/>
</dbReference>
<keyword evidence="9" id="KW-0723">Serine/threonine-protein kinase</keyword>
<evidence type="ECO:0000256" key="5">
    <source>
        <dbReference type="PROSITE-ProRule" id="PRU10141"/>
    </source>
</evidence>
<dbReference type="Proteomes" id="UP000000559">
    <property type="component" value="Chromosome 2"/>
</dbReference>
<feature type="domain" description="Protein kinase" evidence="7">
    <location>
        <begin position="211"/>
        <end position="460"/>
    </location>
</feature>
<dbReference type="GO" id="GO:0030447">
    <property type="term" value="P:filamentous growth"/>
    <property type="evidence" value="ECO:0007669"/>
    <property type="project" value="UniProtKB-ARBA"/>
</dbReference>
<dbReference type="Gene3D" id="1.10.510.10">
    <property type="entry name" value="Transferase(Phosphotransferase) domain 1"/>
    <property type="match status" value="1"/>
</dbReference>
<dbReference type="eggNOG" id="KOG0198">
    <property type="taxonomic scope" value="Eukaryota"/>
</dbReference>
<dbReference type="GO" id="GO:0004674">
    <property type="term" value="F:protein serine/threonine kinase activity"/>
    <property type="evidence" value="ECO:0000318"/>
    <property type="project" value="GO_Central"/>
</dbReference>
<dbReference type="PANTHER" id="PTHR48016">
    <property type="entry name" value="MAP KINASE KINASE KINASE SSK2-RELATED-RELATED"/>
    <property type="match status" value="1"/>
</dbReference>
<dbReference type="AlphaFoldDB" id="A0A1D8PHB0"/>
<dbReference type="KEGG" id="cal:CAALFM_C205140WA"/>
<dbReference type="FunFam" id="1.10.510.10:FF:000571">
    <property type="entry name" value="Maternal embryonic leucine zipper kinase"/>
    <property type="match status" value="1"/>
</dbReference>
<reference evidence="9 10" key="2">
    <citation type="journal article" date="2007" name="Genome Biol.">
        <title>Assembly of the Candida albicans genome into sixteen supercontigs aligned on the eight chromosomes.</title>
        <authorList>
            <person name="van het Hoog M."/>
            <person name="Rast T.J."/>
            <person name="Martchenko M."/>
            <person name="Grindle S."/>
            <person name="Dignard D."/>
            <person name="Hogues H."/>
            <person name="Cuomo C."/>
            <person name="Berriman M."/>
            <person name="Scherer S."/>
            <person name="Magee B.B."/>
            <person name="Whiteway M."/>
            <person name="Chibana H."/>
            <person name="Nantel A."/>
            <person name="Magee P.T."/>
        </authorList>
    </citation>
    <scope>GENOME REANNOTATION</scope>
    <source>
        <strain evidence="10">SC5314 / ATCC MYA-2876</strain>
    </source>
</reference>
<dbReference type="GO" id="GO:0010458">
    <property type="term" value="P:exit from mitosis"/>
    <property type="evidence" value="ECO:0000315"/>
    <property type="project" value="CGD"/>
</dbReference>
<feature type="compositionally biased region" description="Polar residues" evidence="6">
    <location>
        <begin position="166"/>
        <end position="192"/>
    </location>
</feature>
<dbReference type="OMA" id="HDLNPMA"/>
<keyword evidence="1" id="KW-0808">Transferase</keyword>
<accession>A0A1D8PHB0</accession>
<name>A0A1D8PHB0_CANAL</name>
<feature type="binding site" evidence="5">
    <location>
        <position position="240"/>
    </location>
    <ligand>
        <name>ATP</name>
        <dbReference type="ChEBI" id="CHEBI:30616"/>
    </ligand>
</feature>
<dbReference type="InParanoid" id="A0A1D8PHB0"/>
<dbReference type="SMART" id="SM00220">
    <property type="entry name" value="S_TKc"/>
    <property type="match status" value="1"/>
</dbReference>
<evidence type="ECO:0000256" key="4">
    <source>
        <dbReference type="ARBA" id="ARBA00022840"/>
    </source>
</evidence>
<dbReference type="CDD" id="cd06627">
    <property type="entry name" value="STKc_Cdc7_like"/>
    <property type="match status" value="1"/>
</dbReference>
<reference evidence="9 10" key="3">
    <citation type="journal article" date="2013" name="Genome Biol.">
        <title>Assembly of a phased diploid Candida albicans genome facilitates allele-specific measurements and provides a simple model for repeat and indel structure.</title>
        <authorList>
            <person name="Muzzey D."/>
            <person name="Schwartz K."/>
            <person name="Weissman J.S."/>
            <person name="Sherlock G."/>
        </authorList>
    </citation>
    <scope>NUCLEOTIDE SEQUENCE [LARGE SCALE GENOMIC DNA]</scope>
    <source>
        <strain evidence="10">SC5314 / ATCC MYA-2876</strain>
    </source>
</reference>
<dbReference type="GO" id="GO:0000281">
    <property type="term" value="P:mitotic cytokinesis"/>
    <property type="evidence" value="ECO:0000315"/>
    <property type="project" value="CGD"/>
</dbReference>
<keyword evidence="10" id="KW-1185">Reference proteome</keyword>
<keyword evidence="4 5" id="KW-0067">ATP-binding</keyword>
<reference evidence="9 10" key="1">
    <citation type="journal article" date="2004" name="Proc. Natl. Acad. Sci. U.S.A.">
        <title>The diploid genome sequence of Candida albicans.</title>
        <authorList>
            <person name="Jones T."/>
            <person name="Federspiel N.A."/>
            <person name="Chibana H."/>
            <person name="Dungan J."/>
            <person name="Kalman S."/>
            <person name="Magee B.B."/>
            <person name="Newport G."/>
            <person name="Thorstenson Y.R."/>
            <person name="Agabian N."/>
            <person name="Magee P.T."/>
            <person name="Davis R.W."/>
            <person name="Scherer S."/>
        </authorList>
    </citation>
    <scope>NUCLEOTIDE SEQUENCE [LARGE SCALE GENOMIC DNA]</scope>
    <source>
        <strain evidence="10">SC5314 / ATCC MYA-2876</strain>
    </source>
</reference>
<feature type="region of interest" description="Disordered" evidence="6">
    <location>
        <begin position="119"/>
        <end position="201"/>
    </location>
</feature>
<protein>
    <submittedName>
        <fullName evidence="9">Serine/threonine protein kinase</fullName>
    </submittedName>
</protein>
<evidence type="ECO:0000259" key="7">
    <source>
        <dbReference type="PROSITE" id="PS50011"/>
    </source>
</evidence>
<evidence type="ECO:0000313" key="8">
    <source>
        <dbReference type="CGD" id="CAL0000199882"/>
    </source>
</evidence>
<organism evidence="9 10">
    <name type="scientific">Candida albicans (strain SC5314 / ATCC MYA-2876)</name>
    <name type="common">Yeast</name>
    <dbReference type="NCBI Taxonomy" id="237561"/>
    <lineage>
        <taxon>Eukaryota</taxon>
        <taxon>Fungi</taxon>
        <taxon>Dikarya</taxon>
        <taxon>Ascomycota</taxon>
        <taxon>Saccharomycotina</taxon>
        <taxon>Pichiomycetes</taxon>
        <taxon>Debaryomycetaceae</taxon>
        <taxon>Candida/Lodderomyces clade</taxon>
        <taxon>Candida</taxon>
    </lineage>
</organism>
<dbReference type="FunFam" id="1.25.10.10:FF:001385">
    <property type="entry name" value="Cell division control protein, putative"/>
    <property type="match status" value="1"/>
</dbReference>
<dbReference type="InterPro" id="IPR000719">
    <property type="entry name" value="Prot_kinase_dom"/>
</dbReference>
<evidence type="ECO:0000256" key="2">
    <source>
        <dbReference type="ARBA" id="ARBA00022741"/>
    </source>
</evidence>
<dbReference type="SUPFAM" id="SSF56112">
    <property type="entry name" value="Protein kinase-like (PK-like)"/>
    <property type="match status" value="1"/>
</dbReference>
<dbReference type="PROSITE" id="PS00107">
    <property type="entry name" value="PROTEIN_KINASE_ATP"/>
    <property type="match status" value="1"/>
</dbReference>
<keyword evidence="3 9" id="KW-0418">Kinase</keyword>
<dbReference type="GO" id="GO:0000165">
    <property type="term" value="P:MAPK cascade"/>
    <property type="evidence" value="ECO:0007669"/>
    <property type="project" value="UniProtKB-ARBA"/>
</dbReference>
<dbReference type="Gene3D" id="1.25.10.10">
    <property type="entry name" value="Leucine-rich Repeat Variant"/>
    <property type="match status" value="1"/>
</dbReference>
<dbReference type="InterPro" id="IPR050538">
    <property type="entry name" value="MAP_kinase_kinase_kinase"/>
</dbReference>
<dbReference type="GeneID" id="3643459"/>
<evidence type="ECO:0000313" key="9">
    <source>
        <dbReference type="EMBL" id="AOW27531.1"/>
    </source>
</evidence>
<keyword evidence="2 5" id="KW-0547">Nucleotide-binding</keyword>
<sequence>MVLNDFDLKTEALNERTTLHTSQNASSKNGSNKESVLAKYEETNQNDEIEGFENLNDLSFSKYSKFSKASIIVGSDPKSRTTTLDSPFAKKLKEDLNVEFTSDNTKPYYPTVYPIYEFDNNDENSDSPFLDYQNEKGNIPQKLSGQKLRKQQQQQQQQSEAEENFKQSNQYARLQSTPKHQRTSSVKVSLTPAQKFEKRTSTRSHNALDNFELTTLVGNGAFASVYRAVNLKTNQVIAIKQIRIEKDQDVGVLMGEIDLLKILKHRNIVKYHGFVKTATSLNVLLEYCEGGSLRQLYKKLKKGLPEYQIINYVRQILEGLNYLHEQGVVHRDVKAANVLLTDKGDVKLADFGVATKVTSQHLTVVGTPNWMAPETVLGGEGICTASDIWSLGATIIELFTTNPPYHDLNAMATLHAIGTDEHPPLPKNMSTLAKDFLLECFQKQANLRISAKLLLKHKWLNQTATAKTSMATLLRQPSRELRSIKIYSESNDENWDEDFEEIKVSKFQNSTSSIIELKPDNTEKQFKLTEYSKKDLLTLFADEKEDTSGNFEFETIGPNKLAVVAESMDESDPFLNIDIENFDTNELEVQSKMEYLVVRLSRKLEQVHLGYEDAVPALVKVTGRMLHLVKKYPVSHDTLIRDHGVLSLLELLESFQDIPSQQQLWYHCLSILNHVFESDLGTLENFCFLGGIPTVAHFRSATYEVQVRLQVAKFIGILNLSEKALSMFVSCGGLRLVSKFVEEDFDTTPTFPLIAIESIHNILAKDLSRSKSDLCRILSKHGVIFWLVVLLNRLVKYDQKPSIKNVSKEQVEITIERIIDIIKYFSQSETKVRISIGSIDLFKLIFKLFDNLKLSHQLTLLKFVKSMSCISEVLKNLYHAEILEFLVKLLKSYIPSKGNYKEIINVLAPILYNSLALNHRRESEFVNLGGLPYLKTLSIINLPFRQFILPIICEFVHCDASVVNELKKNDIVKIYYNLLLDPYWQSNALDSLHCWYKLEPSYIDLNSPMAVDCLVGGFLLPKVSNLESTLEIYFKLLTNNLPLTRDMSNMNVINSILIKLSLHDKKNPVIQLSYLKVLKCLINYLVDSKSSLPFAKPVVNTLQSLKSRQSSLLIEEVTTELLSVLK</sequence>
<dbReference type="PROSITE" id="PS50011">
    <property type="entry name" value="PROTEIN_KINASE_DOM"/>
    <property type="match status" value="1"/>
</dbReference>
<evidence type="ECO:0000256" key="1">
    <source>
        <dbReference type="ARBA" id="ARBA00022679"/>
    </source>
</evidence>
<dbReference type="GO" id="GO:0005524">
    <property type="term" value="F:ATP binding"/>
    <property type="evidence" value="ECO:0007669"/>
    <property type="project" value="UniProtKB-UniRule"/>
</dbReference>
<dbReference type="InterPro" id="IPR011009">
    <property type="entry name" value="Kinase-like_dom_sf"/>
</dbReference>
<proteinExistence type="predicted"/>
<dbReference type="PROSITE" id="PS00108">
    <property type="entry name" value="PROTEIN_KINASE_ST"/>
    <property type="match status" value="1"/>
</dbReference>
<dbReference type="PANTHER" id="PTHR48016:SF4">
    <property type="entry name" value="PROTEIN KINASE DOMAIN-CONTAINING PROTEIN"/>
    <property type="match status" value="1"/>
</dbReference>
<dbReference type="SUPFAM" id="SSF48371">
    <property type="entry name" value="ARM repeat"/>
    <property type="match status" value="1"/>
</dbReference>
<dbReference type="CGD" id="CAL0000199882">
    <property type="gene designation" value="CDC15"/>
</dbReference>
<dbReference type="SMR" id="A0A1D8PHB0"/>
<dbReference type="GO" id="GO:0005737">
    <property type="term" value="C:cytoplasm"/>
    <property type="evidence" value="ECO:0000318"/>
    <property type="project" value="GO_Central"/>
</dbReference>
<evidence type="ECO:0000256" key="3">
    <source>
        <dbReference type="ARBA" id="ARBA00022777"/>
    </source>
</evidence>
<dbReference type="Pfam" id="PF00069">
    <property type="entry name" value="Pkinase"/>
    <property type="match status" value="1"/>
</dbReference>
<dbReference type="STRING" id="237561.A0A1D8PHB0"/>
<dbReference type="RefSeq" id="XP_714904.1">
    <property type="nucleotide sequence ID" value="XM_709811.2"/>
</dbReference>
<dbReference type="InterPro" id="IPR008271">
    <property type="entry name" value="Ser/Thr_kinase_AS"/>
</dbReference>
<dbReference type="OrthoDB" id="8693905at2759"/>
<dbReference type="EMBL" id="CP017624">
    <property type="protein sequence ID" value="AOW27531.1"/>
    <property type="molecule type" value="Genomic_DNA"/>
</dbReference>
<dbReference type="InterPro" id="IPR011989">
    <property type="entry name" value="ARM-like"/>
</dbReference>